<reference evidence="3 4" key="1">
    <citation type="journal article" date="2019" name="Sci. Rep.">
        <title>Colletotrichum shisoi sp. nov., an anthracnose pathogen of Perilla frutescens in Japan: molecular phylogenetic, morphological and genomic evidence.</title>
        <authorList>
            <person name="Gan P."/>
            <person name="Tsushima A."/>
            <person name="Hiroyama R."/>
            <person name="Narusaka M."/>
            <person name="Takano Y."/>
            <person name="Narusaka Y."/>
            <person name="Kawaradani M."/>
            <person name="Damm U."/>
            <person name="Shirasu K."/>
        </authorList>
    </citation>
    <scope>NUCLEOTIDE SEQUENCE [LARGE SCALE GENOMIC DNA]</scope>
    <source>
        <strain evidence="3 4">PG-2018a</strain>
    </source>
</reference>
<dbReference type="EMBL" id="PUHP01000272">
    <property type="protein sequence ID" value="TQN71429.1"/>
    <property type="molecule type" value="Genomic_DNA"/>
</dbReference>
<evidence type="ECO:0000256" key="1">
    <source>
        <dbReference type="SAM" id="MobiDB-lite"/>
    </source>
</evidence>
<feature type="region of interest" description="Disordered" evidence="1">
    <location>
        <begin position="84"/>
        <end position="152"/>
    </location>
</feature>
<dbReference type="AlphaFoldDB" id="A0A5Q4BXU0"/>
<keyword evidence="2" id="KW-0732">Signal</keyword>
<gene>
    <name evidence="3" type="ORF">CSHISOI_04085</name>
</gene>
<name>A0A5Q4BXU0_9PEZI</name>
<evidence type="ECO:0000313" key="3">
    <source>
        <dbReference type="EMBL" id="TQN71429.1"/>
    </source>
</evidence>
<keyword evidence="4" id="KW-1185">Reference proteome</keyword>
<feature type="signal peptide" evidence="2">
    <location>
        <begin position="1"/>
        <end position="19"/>
    </location>
</feature>
<sequence length="152" mass="16493">MKLLNALLLLLQAGPLVLCATLGRRDNGGRGDHLTEAEIEASRIMEEPYNPVRKDGSNTNDPFNRFKYKESELLLWDRRAVELDARESGPGDAESATGPPPTKETSSDSDLGRGVEGAEVPESVERDRQEAAFGFETGQYSVPGEVAAGDFV</sequence>
<comment type="caution">
    <text evidence="3">The sequence shown here is derived from an EMBL/GenBank/DDBJ whole genome shotgun (WGS) entry which is preliminary data.</text>
</comment>
<proteinExistence type="predicted"/>
<feature type="chain" id="PRO_5024940921" evidence="2">
    <location>
        <begin position="20"/>
        <end position="152"/>
    </location>
</feature>
<dbReference type="OrthoDB" id="4849347at2759"/>
<evidence type="ECO:0000256" key="2">
    <source>
        <dbReference type="SAM" id="SignalP"/>
    </source>
</evidence>
<organism evidence="3 4">
    <name type="scientific">Colletotrichum shisoi</name>
    <dbReference type="NCBI Taxonomy" id="2078593"/>
    <lineage>
        <taxon>Eukaryota</taxon>
        <taxon>Fungi</taxon>
        <taxon>Dikarya</taxon>
        <taxon>Ascomycota</taxon>
        <taxon>Pezizomycotina</taxon>
        <taxon>Sordariomycetes</taxon>
        <taxon>Hypocreomycetidae</taxon>
        <taxon>Glomerellales</taxon>
        <taxon>Glomerellaceae</taxon>
        <taxon>Colletotrichum</taxon>
        <taxon>Colletotrichum destructivum species complex</taxon>
    </lineage>
</organism>
<protein>
    <submittedName>
        <fullName evidence="3">Uncharacterized protein</fullName>
    </submittedName>
</protein>
<evidence type="ECO:0000313" key="4">
    <source>
        <dbReference type="Proteomes" id="UP000326340"/>
    </source>
</evidence>
<accession>A0A5Q4BXU0</accession>
<dbReference type="Proteomes" id="UP000326340">
    <property type="component" value="Unassembled WGS sequence"/>
</dbReference>